<comment type="caution">
    <text evidence="1">The sequence shown here is derived from an EMBL/GenBank/DDBJ whole genome shotgun (WGS) entry which is preliminary data.</text>
</comment>
<keyword evidence="2" id="KW-1185">Reference proteome</keyword>
<dbReference type="EMBL" id="BEGY01000025">
    <property type="protein sequence ID" value="GAX77512.1"/>
    <property type="molecule type" value="Genomic_DNA"/>
</dbReference>
<evidence type="ECO:0000313" key="2">
    <source>
        <dbReference type="Proteomes" id="UP000232323"/>
    </source>
</evidence>
<protein>
    <submittedName>
        <fullName evidence="1">Uncharacterized protein</fullName>
    </submittedName>
</protein>
<organism evidence="1 2">
    <name type="scientific">Chlamydomonas eustigma</name>
    <dbReference type="NCBI Taxonomy" id="1157962"/>
    <lineage>
        <taxon>Eukaryota</taxon>
        <taxon>Viridiplantae</taxon>
        <taxon>Chlorophyta</taxon>
        <taxon>core chlorophytes</taxon>
        <taxon>Chlorophyceae</taxon>
        <taxon>CS clade</taxon>
        <taxon>Chlamydomonadales</taxon>
        <taxon>Chlamydomonadaceae</taxon>
        <taxon>Chlamydomonas</taxon>
    </lineage>
</organism>
<accession>A0A250X3N3</accession>
<sequence>MHHLKALGRSSGFHPEIVSRVAQGVAGLQVEAALVLLHDNPKEAARVLQEAFSFVEDQKAVLQQSIADLADDFQRNCVKRLRIGSPEGIEGPRLSPADSSQVGQGNDFHASVPSAVSILVQDASPPICWDVWLFSVRARLNLPEHTQVGLCTIAKELMRALRFGCGLDVAAAGLKLLLQRSLVTVWSGNFLDDVKDIVVTCAELYGQLSADAILHATKWLLEAEEILCIKVFILAQEGSSFASKALGPASGTADQSLLQNNHNLPERLALQILAEDIVQTSVTQKKKELHSLLHSYGALQFEQGNFKRSRGLFIAALHYAPASQYGSSARMVAASSKWLGSFDDALAYIDLAEQHDPGVTPDGPKEEFWCMIGVGASLAQLGV</sequence>
<name>A0A250X3N3_9CHLO</name>
<evidence type="ECO:0000313" key="1">
    <source>
        <dbReference type="EMBL" id="GAX77512.1"/>
    </source>
</evidence>
<dbReference type="Proteomes" id="UP000232323">
    <property type="component" value="Unassembled WGS sequence"/>
</dbReference>
<reference evidence="1 2" key="1">
    <citation type="submission" date="2017-08" db="EMBL/GenBank/DDBJ databases">
        <title>Acidophilic green algal genome provides insights into adaptation to an acidic environment.</title>
        <authorList>
            <person name="Hirooka S."/>
            <person name="Hirose Y."/>
            <person name="Kanesaki Y."/>
            <person name="Higuchi S."/>
            <person name="Fujiwara T."/>
            <person name="Onuma R."/>
            <person name="Era A."/>
            <person name="Ohbayashi R."/>
            <person name="Uzuka A."/>
            <person name="Nozaki H."/>
            <person name="Yoshikawa H."/>
            <person name="Miyagishima S.Y."/>
        </authorList>
    </citation>
    <scope>NUCLEOTIDE SEQUENCE [LARGE SCALE GENOMIC DNA]</scope>
    <source>
        <strain evidence="1 2">NIES-2499</strain>
    </source>
</reference>
<gene>
    <name evidence="1" type="ORF">CEUSTIGMA_g4956.t1</name>
</gene>
<dbReference type="AlphaFoldDB" id="A0A250X3N3"/>
<proteinExistence type="predicted"/>